<evidence type="ECO:0000313" key="2">
    <source>
        <dbReference type="EMBL" id="GBP56994.1"/>
    </source>
</evidence>
<feature type="compositionally biased region" description="Basic residues" evidence="1">
    <location>
        <begin position="117"/>
        <end position="128"/>
    </location>
</feature>
<proteinExistence type="predicted"/>
<accession>A0A4C1X3R6</accession>
<keyword evidence="3" id="KW-1185">Reference proteome</keyword>
<reference evidence="2 3" key="1">
    <citation type="journal article" date="2019" name="Commun. Biol.">
        <title>The bagworm genome reveals a unique fibroin gene that provides high tensile strength.</title>
        <authorList>
            <person name="Kono N."/>
            <person name="Nakamura H."/>
            <person name="Ohtoshi R."/>
            <person name="Tomita M."/>
            <person name="Numata K."/>
            <person name="Arakawa K."/>
        </authorList>
    </citation>
    <scope>NUCLEOTIDE SEQUENCE [LARGE SCALE GENOMIC DNA]</scope>
</reference>
<evidence type="ECO:0000313" key="3">
    <source>
        <dbReference type="Proteomes" id="UP000299102"/>
    </source>
</evidence>
<name>A0A4C1X3R6_EUMVA</name>
<comment type="caution">
    <text evidence="2">The sequence shown here is derived from an EMBL/GenBank/DDBJ whole genome shotgun (WGS) entry which is preliminary data.</text>
</comment>
<feature type="compositionally biased region" description="Polar residues" evidence="1">
    <location>
        <begin position="198"/>
        <end position="210"/>
    </location>
</feature>
<gene>
    <name evidence="2" type="ORF">EVAR_88623_1</name>
</gene>
<feature type="compositionally biased region" description="Polar residues" evidence="1">
    <location>
        <begin position="165"/>
        <end position="175"/>
    </location>
</feature>
<protein>
    <submittedName>
        <fullName evidence="2">Uncharacterized protein</fullName>
    </submittedName>
</protein>
<organism evidence="2 3">
    <name type="scientific">Eumeta variegata</name>
    <name type="common">Bagworm moth</name>
    <name type="synonym">Eumeta japonica</name>
    <dbReference type="NCBI Taxonomy" id="151549"/>
    <lineage>
        <taxon>Eukaryota</taxon>
        <taxon>Metazoa</taxon>
        <taxon>Ecdysozoa</taxon>
        <taxon>Arthropoda</taxon>
        <taxon>Hexapoda</taxon>
        <taxon>Insecta</taxon>
        <taxon>Pterygota</taxon>
        <taxon>Neoptera</taxon>
        <taxon>Endopterygota</taxon>
        <taxon>Lepidoptera</taxon>
        <taxon>Glossata</taxon>
        <taxon>Ditrysia</taxon>
        <taxon>Tineoidea</taxon>
        <taxon>Psychidae</taxon>
        <taxon>Oiketicinae</taxon>
        <taxon>Eumeta</taxon>
    </lineage>
</organism>
<dbReference type="AlphaFoldDB" id="A0A4C1X3R6"/>
<sequence length="237" mass="26699">MYYMMYARARPPPALARRGARVTANESPLASDRLSDSQKIFTTPVRDPSHHAAHVPTEAVVTRALFWERRRPAACSPILMGHRRMLNKKRFPYKRGRVGHRLHTDGQGKPIRYVPPRARKAVRYGRQRPSRDDGSPRHPPAQSWGGGLRDRTDCDDTNGMRRLTKSSGSEVTRVSATPRGVRGGRDPGPLNMQRQRRFNINTPASDTPGRQSDVIRWTSTAGREAVDPPRPSGQRND</sequence>
<feature type="region of interest" description="Disordered" evidence="1">
    <location>
        <begin position="99"/>
        <end position="237"/>
    </location>
</feature>
<evidence type="ECO:0000256" key="1">
    <source>
        <dbReference type="SAM" id="MobiDB-lite"/>
    </source>
</evidence>
<dbReference type="EMBL" id="BGZK01000706">
    <property type="protein sequence ID" value="GBP56994.1"/>
    <property type="molecule type" value="Genomic_DNA"/>
</dbReference>
<dbReference type="Proteomes" id="UP000299102">
    <property type="component" value="Unassembled WGS sequence"/>
</dbReference>